<dbReference type="Proteomes" id="UP000267223">
    <property type="component" value="Unassembled WGS sequence"/>
</dbReference>
<feature type="transmembrane region" description="Helical" evidence="1">
    <location>
        <begin position="144"/>
        <end position="163"/>
    </location>
</feature>
<comment type="caution">
    <text evidence="2">The sequence shown here is derived from an EMBL/GenBank/DDBJ whole genome shotgun (WGS) entry which is preliminary data.</text>
</comment>
<evidence type="ECO:0000313" key="2">
    <source>
        <dbReference type="EMBL" id="RNI34618.1"/>
    </source>
</evidence>
<feature type="transmembrane region" description="Helical" evidence="1">
    <location>
        <begin position="330"/>
        <end position="350"/>
    </location>
</feature>
<keyword evidence="3" id="KW-1185">Reference proteome</keyword>
<organism evidence="2 3">
    <name type="scientific">Hanamia caeni</name>
    <dbReference type="NCBI Taxonomy" id="2294116"/>
    <lineage>
        <taxon>Bacteria</taxon>
        <taxon>Pseudomonadati</taxon>
        <taxon>Bacteroidota</taxon>
        <taxon>Chitinophagia</taxon>
        <taxon>Chitinophagales</taxon>
        <taxon>Chitinophagaceae</taxon>
        <taxon>Hanamia</taxon>
    </lineage>
</organism>
<evidence type="ECO:0000313" key="3">
    <source>
        <dbReference type="Proteomes" id="UP000267223"/>
    </source>
</evidence>
<accession>A0A3M9NCC8</accession>
<gene>
    <name evidence="2" type="ORF">EFY79_15730</name>
</gene>
<keyword evidence="1" id="KW-0472">Membrane</keyword>
<proteinExistence type="predicted"/>
<dbReference type="EMBL" id="RJJR01000013">
    <property type="protein sequence ID" value="RNI34618.1"/>
    <property type="molecule type" value="Genomic_DNA"/>
</dbReference>
<evidence type="ECO:0000256" key="1">
    <source>
        <dbReference type="SAM" id="Phobius"/>
    </source>
</evidence>
<feature type="transmembrane region" description="Helical" evidence="1">
    <location>
        <begin position="292"/>
        <end position="309"/>
    </location>
</feature>
<keyword evidence="1" id="KW-0812">Transmembrane</keyword>
<feature type="transmembrane region" description="Helical" evidence="1">
    <location>
        <begin position="262"/>
        <end position="286"/>
    </location>
</feature>
<dbReference type="AlphaFoldDB" id="A0A3M9NCC8"/>
<feature type="transmembrane region" description="Helical" evidence="1">
    <location>
        <begin position="196"/>
        <end position="216"/>
    </location>
</feature>
<dbReference type="Pfam" id="PF14093">
    <property type="entry name" value="DUF4271"/>
    <property type="match status" value="1"/>
</dbReference>
<dbReference type="InterPro" id="IPR025367">
    <property type="entry name" value="DUF4271"/>
</dbReference>
<name>A0A3M9NCC8_9BACT</name>
<feature type="transmembrane region" description="Helical" evidence="1">
    <location>
        <begin position="228"/>
        <end position="250"/>
    </location>
</feature>
<protein>
    <submittedName>
        <fullName evidence="2">DUF4271 domain-containing protein</fullName>
    </submittedName>
</protein>
<sequence>MDISTIFDKMKMKFFSGFLVFVSLVLFSGAAFCQTQRDSVKTQDTSRAVIEKKPRTVNGQITSNPVLQDSGNKSKISANAPSAVLNPNDSLQLKTDSLTDSAIAIIKPVINYDSIILSKNPYVNSTGKPVFFEEQAHAAGGKEFLFYVLCIVLLILGLFRTFFTGYFKNLFRVYFNTSLRQTQLSDQLRQATLPSLILNIFFAITAGIYIWLLFNFYHPPKLFKGPVLLPFCILSVATIYFIKFCLLKFLGWVSDVQESTNGYIFAIFLVNKMTGIFLVPLIILLAFINPEWLPIVLNISFLLLILLFLSRYVKSYGIIEKKIPLRPLHFLIYIAGAEIIPLFILYKVAIDYLI</sequence>
<keyword evidence="1" id="KW-1133">Transmembrane helix</keyword>
<reference evidence="2 3" key="1">
    <citation type="submission" date="2018-11" db="EMBL/GenBank/DDBJ databases">
        <title>Draft genome sequence of Ferruginibacter sp. BO-59.</title>
        <authorList>
            <person name="Im W.T."/>
        </authorList>
    </citation>
    <scope>NUCLEOTIDE SEQUENCE [LARGE SCALE GENOMIC DNA]</scope>
    <source>
        <strain evidence="2 3">BO-59</strain>
    </source>
</reference>